<keyword evidence="13" id="KW-1185">Reference proteome</keyword>
<dbReference type="PROSITE" id="PS50893">
    <property type="entry name" value="ABC_TRANSPORTER_2"/>
    <property type="match status" value="1"/>
</dbReference>
<evidence type="ECO:0000256" key="4">
    <source>
        <dbReference type="ARBA" id="ARBA00022692"/>
    </source>
</evidence>
<dbReference type="RefSeq" id="WP_107725486.1">
    <property type="nucleotide sequence ID" value="NZ_PZZP01000001.1"/>
</dbReference>
<feature type="transmembrane region" description="Helical" evidence="9">
    <location>
        <begin position="52"/>
        <end position="76"/>
    </location>
</feature>
<evidence type="ECO:0000256" key="8">
    <source>
        <dbReference type="ARBA" id="ARBA00023136"/>
    </source>
</evidence>
<dbReference type="AlphaFoldDB" id="A0A2T4ZA12"/>
<dbReference type="PANTHER" id="PTHR43394:SF1">
    <property type="entry name" value="ATP-BINDING CASSETTE SUB-FAMILY B MEMBER 10, MITOCHONDRIAL"/>
    <property type="match status" value="1"/>
</dbReference>
<dbReference type="EMBL" id="PZZP01000001">
    <property type="protein sequence ID" value="PTM58724.1"/>
    <property type="molecule type" value="Genomic_DNA"/>
</dbReference>
<feature type="transmembrane region" description="Helical" evidence="9">
    <location>
        <begin position="156"/>
        <end position="174"/>
    </location>
</feature>
<feature type="transmembrane region" description="Helical" evidence="9">
    <location>
        <begin position="269"/>
        <end position="296"/>
    </location>
</feature>
<sequence>MSKLFRYLKPYRVSIVLVLVFVLLQALAELYLPTLMADIVDKGVVQGDIPYIMQVGVLMLLVTVGGMICSIVVSYCSAKVSLGFSKTLRSKVFSHVENFSLQEFDKIGTASLITRTTNDITQVQQVLVMMLRMMIMAPMMCIGGLIMAVLQDAKLSMVFIVAIPVLAVVIFLIVRKGMPLFRAMQVKLDQLNRVLREGLTGIRVVRAFNRTEHEKRRFDQANLDLTDTAMKVNQLMAAMMPIMMLLFNFSTIAIVWFGSIRIDNGEMQIGALMAFIQYATLILMSLMMASMMFIMVPRASVSATRINEVLETIPDIEDGNEVKQPAQKKGVVVFEDVSFHYPGAEKPALSNISFQARPGEVTAIIGGTGSGKSTLVNLIPRFYDVDQGSIQIDGMDVREMSQKELRAKIGFVPQKAVLFSGTIAENIRYGKEDATDKEVKHAAEVAQAEDFITEMKDGYDAVIAQGGNNVSGGQKQRLSIARALVRKPAIYIFDDSFSALDFKTDARLRAALKEETTASTLLIVAQRVSTVIDADQIIVLDEGKIAGIGNHQDLMETCTVYREIVSSQLSEEEIA</sequence>
<evidence type="ECO:0000256" key="3">
    <source>
        <dbReference type="ARBA" id="ARBA00022475"/>
    </source>
</evidence>
<keyword evidence="8 9" id="KW-0472">Membrane</keyword>
<protein>
    <submittedName>
        <fullName evidence="12">ATP-binding cassette subfamily B protein</fullName>
    </submittedName>
</protein>
<dbReference type="PANTHER" id="PTHR43394">
    <property type="entry name" value="ATP-DEPENDENT PERMEASE MDL1, MITOCHONDRIAL"/>
    <property type="match status" value="1"/>
</dbReference>
<evidence type="ECO:0000256" key="6">
    <source>
        <dbReference type="ARBA" id="ARBA00022840"/>
    </source>
</evidence>
<dbReference type="InterPro" id="IPR003593">
    <property type="entry name" value="AAA+_ATPase"/>
</dbReference>
<keyword evidence="3" id="KW-1003">Cell membrane</keyword>
<organism evidence="12 13">
    <name type="scientific">Desmospora activa DSM 45169</name>
    <dbReference type="NCBI Taxonomy" id="1121389"/>
    <lineage>
        <taxon>Bacteria</taxon>
        <taxon>Bacillati</taxon>
        <taxon>Bacillota</taxon>
        <taxon>Bacilli</taxon>
        <taxon>Bacillales</taxon>
        <taxon>Thermoactinomycetaceae</taxon>
        <taxon>Desmospora</taxon>
    </lineage>
</organism>
<dbReference type="SMART" id="SM00382">
    <property type="entry name" value="AAA"/>
    <property type="match status" value="1"/>
</dbReference>
<comment type="caution">
    <text evidence="12">The sequence shown here is derived from an EMBL/GenBank/DDBJ whole genome shotgun (WGS) entry which is preliminary data.</text>
</comment>
<evidence type="ECO:0000313" key="12">
    <source>
        <dbReference type="EMBL" id="PTM58724.1"/>
    </source>
</evidence>
<feature type="domain" description="ABC transporter" evidence="10">
    <location>
        <begin position="332"/>
        <end position="567"/>
    </location>
</feature>
<keyword evidence="2" id="KW-0813">Transport</keyword>
<evidence type="ECO:0000259" key="10">
    <source>
        <dbReference type="PROSITE" id="PS50893"/>
    </source>
</evidence>
<dbReference type="Gene3D" id="3.40.50.300">
    <property type="entry name" value="P-loop containing nucleotide triphosphate hydrolases"/>
    <property type="match status" value="1"/>
</dbReference>
<dbReference type="PROSITE" id="PS00211">
    <property type="entry name" value="ABC_TRANSPORTER_1"/>
    <property type="match status" value="1"/>
</dbReference>
<feature type="domain" description="ABC transmembrane type-1" evidence="11">
    <location>
        <begin position="16"/>
        <end position="298"/>
    </location>
</feature>
<dbReference type="GO" id="GO:0005524">
    <property type="term" value="F:ATP binding"/>
    <property type="evidence" value="ECO:0007669"/>
    <property type="project" value="UniProtKB-KW"/>
</dbReference>
<dbReference type="InterPro" id="IPR027417">
    <property type="entry name" value="P-loop_NTPase"/>
</dbReference>
<keyword evidence="4 9" id="KW-0812">Transmembrane</keyword>
<dbReference type="SUPFAM" id="SSF52540">
    <property type="entry name" value="P-loop containing nucleoside triphosphate hydrolases"/>
    <property type="match status" value="1"/>
</dbReference>
<comment type="subcellular location">
    <subcellularLocation>
        <location evidence="1">Cell membrane</location>
        <topology evidence="1">Multi-pass membrane protein</topology>
    </subcellularLocation>
</comment>
<dbReference type="CDD" id="cd18548">
    <property type="entry name" value="ABC_6TM_Tm287_like"/>
    <property type="match status" value="1"/>
</dbReference>
<gene>
    <name evidence="12" type="ORF">C8J48_1312</name>
</gene>
<dbReference type="Pfam" id="PF00664">
    <property type="entry name" value="ABC_membrane"/>
    <property type="match status" value="1"/>
</dbReference>
<keyword evidence="7 9" id="KW-1133">Transmembrane helix</keyword>
<keyword evidence="6 12" id="KW-0067">ATP-binding</keyword>
<dbReference type="OrthoDB" id="9770415at2"/>
<dbReference type="PROSITE" id="PS50929">
    <property type="entry name" value="ABC_TM1F"/>
    <property type="match status" value="1"/>
</dbReference>
<dbReference type="GO" id="GO:0015421">
    <property type="term" value="F:ABC-type oligopeptide transporter activity"/>
    <property type="evidence" value="ECO:0007669"/>
    <property type="project" value="TreeGrafter"/>
</dbReference>
<dbReference type="InterPro" id="IPR017871">
    <property type="entry name" value="ABC_transporter-like_CS"/>
</dbReference>
<evidence type="ECO:0000256" key="1">
    <source>
        <dbReference type="ARBA" id="ARBA00004651"/>
    </source>
</evidence>
<evidence type="ECO:0000256" key="7">
    <source>
        <dbReference type="ARBA" id="ARBA00022989"/>
    </source>
</evidence>
<dbReference type="InterPro" id="IPR039421">
    <property type="entry name" value="Type_1_exporter"/>
</dbReference>
<dbReference type="FunFam" id="1.20.1560.10:FF:000040">
    <property type="entry name" value="Multidrug ABC transporter ATP-binding protein"/>
    <property type="match status" value="1"/>
</dbReference>
<dbReference type="GO" id="GO:0005886">
    <property type="term" value="C:plasma membrane"/>
    <property type="evidence" value="ECO:0007669"/>
    <property type="project" value="UniProtKB-SubCell"/>
</dbReference>
<evidence type="ECO:0000256" key="9">
    <source>
        <dbReference type="SAM" id="Phobius"/>
    </source>
</evidence>
<proteinExistence type="predicted"/>
<evidence type="ECO:0000259" key="11">
    <source>
        <dbReference type="PROSITE" id="PS50929"/>
    </source>
</evidence>
<keyword evidence="5" id="KW-0547">Nucleotide-binding</keyword>
<dbReference type="FunFam" id="3.40.50.300:FF:000854">
    <property type="entry name" value="Multidrug ABC transporter ATP-binding protein"/>
    <property type="match status" value="1"/>
</dbReference>
<accession>A0A2T4ZA12</accession>
<name>A0A2T4ZA12_9BACL</name>
<evidence type="ECO:0000256" key="5">
    <source>
        <dbReference type="ARBA" id="ARBA00022741"/>
    </source>
</evidence>
<dbReference type="InterPro" id="IPR003439">
    <property type="entry name" value="ABC_transporter-like_ATP-bd"/>
</dbReference>
<dbReference type="InterPro" id="IPR036640">
    <property type="entry name" value="ABC1_TM_sf"/>
</dbReference>
<evidence type="ECO:0000256" key="2">
    <source>
        <dbReference type="ARBA" id="ARBA00022448"/>
    </source>
</evidence>
<dbReference type="InterPro" id="IPR011527">
    <property type="entry name" value="ABC1_TM_dom"/>
</dbReference>
<dbReference type="SUPFAM" id="SSF90123">
    <property type="entry name" value="ABC transporter transmembrane region"/>
    <property type="match status" value="1"/>
</dbReference>
<dbReference type="GO" id="GO:0016887">
    <property type="term" value="F:ATP hydrolysis activity"/>
    <property type="evidence" value="ECO:0007669"/>
    <property type="project" value="InterPro"/>
</dbReference>
<dbReference type="Pfam" id="PF00005">
    <property type="entry name" value="ABC_tran"/>
    <property type="match status" value="1"/>
</dbReference>
<dbReference type="Gene3D" id="1.20.1560.10">
    <property type="entry name" value="ABC transporter type 1, transmembrane domain"/>
    <property type="match status" value="1"/>
</dbReference>
<feature type="transmembrane region" description="Helical" evidence="9">
    <location>
        <begin position="130"/>
        <end position="150"/>
    </location>
</feature>
<dbReference type="Proteomes" id="UP000241639">
    <property type="component" value="Unassembled WGS sequence"/>
</dbReference>
<feature type="transmembrane region" description="Helical" evidence="9">
    <location>
        <begin position="235"/>
        <end position="257"/>
    </location>
</feature>
<reference evidence="12 13" key="1">
    <citation type="submission" date="2018-04" db="EMBL/GenBank/DDBJ databases">
        <title>Genomic Encyclopedia of Archaeal and Bacterial Type Strains, Phase II (KMG-II): from individual species to whole genera.</title>
        <authorList>
            <person name="Goeker M."/>
        </authorList>
    </citation>
    <scope>NUCLEOTIDE SEQUENCE [LARGE SCALE GENOMIC DNA]</scope>
    <source>
        <strain evidence="12 13">DSM 45169</strain>
    </source>
</reference>
<evidence type="ECO:0000313" key="13">
    <source>
        <dbReference type="Proteomes" id="UP000241639"/>
    </source>
</evidence>